<evidence type="ECO:0000313" key="3">
    <source>
        <dbReference type="Proteomes" id="UP000277007"/>
    </source>
</evidence>
<keyword evidence="3" id="KW-1185">Reference proteome</keyword>
<comment type="caution">
    <text evidence="2">The sequence shown here is derived from an EMBL/GenBank/DDBJ whole genome shotgun (WGS) entry which is preliminary data.</text>
</comment>
<dbReference type="Gene3D" id="1.10.10.10">
    <property type="entry name" value="Winged helix-like DNA-binding domain superfamily/Winged helix DNA-binding domain"/>
    <property type="match status" value="1"/>
</dbReference>
<reference evidence="2 3" key="1">
    <citation type="submission" date="2018-12" db="EMBL/GenBank/DDBJ databases">
        <authorList>
            <person name="Yang Y."/>
        </authorList>
    </citation>
    <scope>NUCLEOTIDE SEQUENCE [LARGE SCALE GENOMIC DNA]</scope>
    <source>
        <strain evidence="2 3">L-25-5w-1</strain>
    </source>
</reference>
<dbReference type="Pfam" id="PF06627">
    <property type="entry name" value="DUF1153"/>
    <property type="match status" value="1"/>
</dbReference>
<sequence>MLDRGQDEPVDSSVIGPEGLPMTEQDLPPPNTKRWVMRRKAEVVTGVRSGLISLEEACRRYTLSVEEFLSWQRLIDSHGMRGLRATRLQDYRDGGLHDRSRIDAAE</sequence>
<dbReference type="InterPro" id="IPR010921">
    <property type="entry name" value="Trp_repressor/repl_initiator"/>
</dbReference>
<organism evidence="2 3">
    <name type="scientific">Azospirillum griseum</name>
    <dbReference type="NCBI Taxonomy" id="2496639"/>
    <lineage>
        <taxon>Bacteria</taxon>
        <taxon>Pseudomonadati</taxon>
        <taxon>Pseudomonadota</taxon>
        <taxon>Alphaproteobacteria</taxon>
        <taxon>Rhodospirillales</taxon>
        <taxon>Azospirillaceae</taxon>
        <taxon>Azospirillum</taxon>
    </lineage>
</organism>
<proteinExistence type="predicted"/>
<protein>
    <submittedName>
        <fullName evidence="2">DUF1153 domain-containing protein</fullName>
    </submittedName>
</protein>
<dbReference type="SUPFAM" id="SSF48295">
    <property type="entry name" value="TrpR-like"/>
    <property type="match status" value="1"/>
</dbReference>
<dbReference type="AlphaFoldDB" id="A0A3S0RCL7"/>
<dbReference type="InterPro" id="IPR036388">
    <property type="entry name" value="WH-like_DNA-bd_sf"/>
</dbReference>
<accession>A0A3S0RCL7</accession>
<dbReference type="Proteomes" id="UP000277007">
    <property type="component" value="Unassembled WGS sequence"/>
</dbReference>
<dbReference type="InterPro" id="IPR009534">
    <property type="entry name" value="DUF1153"/>
</dbReference>
<name>A0A3S0RCL7_9PROT</name>
<dbReference type="OrthoDB" id="9796775at2"/>
<feature type="region of interest" description="Disordered" evidence="1">
    <location>
        <begin position="1"/>
        <end position="34"/>
    </location>
</feature>
<evidence type="ECO:0000313" key="2">
    <source>
        <dbReference type="EMBL" id="RTR24660.1"/>
    </source>
</evidence>
<gene>
    <name evidence="2" type="ORF">EJ903_00470</name>
</gene>
<evidence type="ECO:0000256" key="1">
    <source>
        <dbReference type="SAM" id="MobiDB-lite"/>
    </source>
</evidence>
<dbReference type="EMBL" id="RXMA01000001">
    <property type="protein sequence ID" value="RTR24660.1"/>
    <property type="molecule type" value="Genomic_DNA"/>
</dbReference>
<dbReference type="GO" id="GO:0043565">
    <property type="term" value="F:sequence-specific DNA binding"/>
    <property type="evidence" value="ECO:0007669"/>
    <property type="project" value="InterPro"/>
</dbReference>